<name>A0A8C3G6X7_CYCLU</name>
<evidence type="ECO:0000256" key="5">
    <source>
        <dbReference type="ARBA" id="ARBA00023015"/>
    </source>
</evidence>
<evidence type="ECO:0000256" key="15">
    <source>
        <dbReference type="SAM" id="MobiDB-lite"/>
    </source>
</evidence>
<dbReference type="PANTHER" id="PTHR12856">
    <property type="entry name" value="TRANSCRIPTION INITIATION FACTOR IIH-RELATED"/>
    <property type="match status" value="1"/>
</dbReference>
<dbReference type="AlphaFoldDB" id="A0A8C3G6X7"/>
<dbReference type="Gene3D" id="2.30.29.30">
    <property type="entry name" value="Pleckstrin-homology domain (PH domain)/Phosphotyrosine-binding domain (PTB)"/>
    <property type="match status" value="1"/>
</dbReference>
<feature type="region of interest" description="Disordered" evidence="15">
    <location>
        <begin position="320"/>
        <end position="347"/>
    </location>
</feature>
<dbReference type="InterPro" id="IPR027079">
    <property type="entry name" value="Tfb1/GTF2H1"/>
</dbReference>
<dbReference type="SMART" id="SM00751">
    <property type="entry name" value="BSD"/>
    <property type="match status" value="2"/>
</dbReference>
<keyword evidence="6" id="KW-0804">Transcription</keyword>
<dbReference type="Ensembl" id="ENSCLMT00005040511.1">
    <property type="protein sequence ID" value="ENSCLMP00005039035.1"/>
    <property type="gene ID" value="ENSCLMG00005018455.1"/>
</dbReference>
<comment type="function">
    <text evidence="9">Component of the general transcription and DNA repair factor IIH (TFIIH) core complex, which is involved in general and transcription-coupled nucleotide excision repair (NER) of damaged DNA and, when complexed to CAK, in RNA transcription by RNA polymerase II. In NER, TFIIH acts by opening DNA around the lesion to allow the excision of the damaged oligonucleotide and its replacement by a new DNA fragment. In transcription, TFIIH has an essential role in transcription initiation. When the pre-initiation complex (PIC) has been established, TFIIH is required for promoter opening and promoter escape. Phosphorylation of the C-terminal tail (CTD) of the largest subunit of RNA polymerase II by the kinase module CAK controls the initiation of transcription.</text>
</comment>
<keyword evidence="18" id="KW-1185">Reference proteome</keyword>
<dbReference type="InterPro" id="IPR035925">
    <property type="entry name" value="BSD_dom_sf"/>
</dbReference>
<keyword evidence="7" id="KW-0234">DNA repair</keyword>
<evidence type="ECO:0000256" key="11">
    <source>
        <dbReference type="ARBA" id="ARBA00070129"/>
    </source>
</evidence>
<comment type="subcellular location">
    <subcellularLocation>
        <location evidence="1">Nucleus</location>
    </subcellularLocation>
</comment>
<evidence type="ECO:0000256" key="12">
    <source>
        <dbReference type="ARBA" id="ARBA00076512"/>
    </source>
</evidence>
<keyword evidence="3" id="KW-0677">Repeat</keyword>
<evidence type="ECO:0000313" key="18">
    <source>
        <dbReference type="Proteomes" id="UP000694565"/>
    </source>
</evidence>
<sequence>MAALSEEVLLVVKKVRQRKQDGTLYLMAERIAWGPEGKDRFTVSHLYADTRCQKISPDGKAKIQLQLVLHTGESTTFHFSNDSSALKDRDAAKELLQQLLPKFKKKANKELEEKNRMLQEDPVLFQLYKDLVVSQVISADEFWANRLGDTNHADPSLSNNKQEVGISGAFLADIRPQTDGCNGLRYNLTADIIESIFRTYPTVKEKYCENVPHNLTEKEFWTRFFQSHYFHRDRINTGTQDIFSECAKQDEQGLKSMVVQGVKNPLVDLLSLEDKTLDEGYGVCTTLPSTSNSNRSVKESSNSAIIKRFNHHSAMVLAAGSRKGETPANQASETSNTDGNSRDSVFFQPPVKKVKLKEAIEYEDLQRENRPKTVALNLKKSDRYAHGPVPLQSQQYTTSQDIINSVNYIQHEMVNYKPNLTQVLSSTTASSAIAALSSGGVLMQAATQQAINQMVPSEVQGELKHLYAAAGELLRHFWSCFPVNTPFMEEKLTGHLEEMLQTAYSKFHIWQTRRMLRKT</sequence>
<evidence type="ECO:0000256" key="8">
    <source>
        <dbReference type="ARBA" id="ARBA00023242"/>
    </source>
</evidence>
<dbReference type="Proteomes" id="UP000694565">
    <property type="component" value="Unplaced"/>
</dbReference>
<keyword evidence="5" id="KW-0805">Transcription regulation</keyword>
<dbReference type="SUPFAM" id="SSF140383">
    <property type="entry name" value="BSD domain-like"/>
    <property type="match status" value="2"/>
</dbReference>
<keyword evidence="8" id="KW-0539">Nucleus</keyword>
<reference evidence="17" key="2">
    <citation type="submission" date="2025-09" db="UniProtKB">
        <authorList>
            <consortium name="Ensembl"/>
        </authorList>
    </citation>
    <scope>IDENTIFICATION</scope>
</reference>
<evidence type="ECO:0000256" key="7">
    <source>
        <dbReference type="ARBA" id="ARBA00023204"/>
    </source>
</evidence>
<evidence type="ECO:0000256" key="4">
    <source>
        <dbReference type="ARBA" id="ARBA00022763"/>
    </source>
</evidence>
<protein>
    <recommendedName>
        <fullName evidence="11">General transcription factor IIH subunit 1</fullName>
    </recommendedName>
    <alternativeName>
        <fullName evidence="12">Basic transcription factor 2 62 kDa subunit</fullName>
    </alternativeName>
    <alternativeName>
        <fullName evidence="13">General transcription factor IIH polypeptide 1</fullName>
    </alternativeName>
    <alternativeName>
        <fullName evidence="14">TFIIH basal transcription factor complex p62 subunit</fullName>
    </alternativeName>
</protein>
<dbReference type="Pfam" id="PF08567">
    <property type="entry name" value="PH_TFIIH"/>
    <property type="match status" value="1"/>
</dbReference>
<dbReference type="GeneTree" id="ENSGT00390000015066"/>
<dbReference type="InterPro" id="IPR005607">
    <property type="entry name" value="BSD_dom"/>
</dbReference>
<dbReference type="PROSITE" id="PS50858">
    <property type="entry name" value="BSD"/>
    <property type="match status" value="2"/>
</dbReference>
<feature type="domain" description="BSD" evidence="16">
    <location>
        <begin position="99"/>
        <end position="147"/>
    </location>
</feature>
<dbReference type="GO" id="GO:0000439">
    <property type="term" value="C:transcription factor TFIIH core complex"/>
    <property type="evidence" value="ECO:0007669"/>
    <property type="project" value="InterPro"/>
</dbReference>
<dbReference type="GO" id="GO:0006289">
    <property type="term" value="P:nucleotide-excision repair"/>
    <property type="evidence" value="ECO:0007669"/>
    <property type="project" value="InterPro"/>
</dbReference>
<dbReference type="Pfam" id="PF03909">
    <property type="entry name" value="BSD"/>
    <property type="match status" value="1"/>
</dbReference>
<evidence type="ECO:0000256" key="10">
    <source>
        <dbReference type="ARBA" id="ARBA00063282"/>
    </source>
</evidence>
<dbReference type="SUPFAM" id="SSF50729">
    <property type="entry name" value="PH domain-like"/>
    <property type="match status" value="1"/>
</dbReference>
<evidence type="ECO:0000256" key="14">
    <source>
        <dbReference type="ARBA" id="ARBA00082827"/>
    </source>
</evidence>
<feature type="compositionally biased region" description="Polar residues" evidence="15">
    <location>
        <begin position="327"/>
        <end position="343"/>
    </location>
</feature>
<evidence type="ECO:0000256" key="1">
    <source>
        <dbReference type="ARBA" id="ARBA00004123"/>
    </source>
</evidence>
<keyword evidence="4" id="KW-0227">DNA damage</keyword>
<evidence type="ECO:0000256" key="13">
    <source>
        <dbReference type="ARBA" id="ARBA00077680"/>
    </source>
</evidence>
<evidence type="ECO:0000256" key="2">
    <source>
        <dbReference type="ARBA" id="ARBA00009448"/>
    </source>
</evidence>
<evidence type="ECO:0000256" key="6">
    <source>
        <dbReference type="ARBA" id="ARBA00023163"/>
    </source>
</evidence>
<feature type="domain" description="BSD" evidence="16">
    <location>
        <begin position="180"/>
        <end position="232"/>
    </location>
</feature>
<accession>A0A8C3G6X7</accession>
<dbReference type="InterPro" id="IPR013876">
    <property type="entry name" value="TFIIH_BTF_p62_N"/>
</dbReference>
<evidence type="ECO:0000313" key="17">
    <source>
        <dbReference type="Ensembl" id="ENSCLMP00005039035.1"/>
    </source>
</evidence>
<evidence type="ECO:0000259" key="16">
    <source>
        <dbReference type="PROSITE" id="PS50858"/>
    </source>
</evidence>
<gene>
    <name evidence="17" type="primary">gtf2h1</name>
</gene>
<dbReference type="FunFam" id="2.30.29.30:FF:000115">
    <property type="entry name" value="General transcription factor IIH subunit 1"/>
    <property type="match status" value="1"/>
</dbReference>
<dbReference type="CDD" id="cd13229">
    <property type="entry name" value="PH_TFIIH"/>
    <property type="match status" value="1"/>
</dbReference>
<evidence type="ECO:0000256" key="3">
    <source>
        <dbReference type="ARBA" id="ARBA00022737"/>
    </source>
</evidence>
<organism evidence="17 18">
    <name type="scientific">Cyclopterus lumpus</name>
    <name type="common">Lumpsucker</name>
    <dbReference type="NCBI Taxonomy" id="8103"/>
    <lineage>
        <taxon>Eukaryota</taxon>
        <taxon>Metazoa</taxon>
        <taxon>Chordata</taxon>
        <taxon>Craniata</taxon>
        <taxon>Vertebrata</taxon>
        <taxon>Euteleostomi</taxon>
        <taxon>Actinopterygii</taxon>
        <taxon>Neopterygii</taxon>
        <taxon>Teleostei</taxon>
        <taxon>Neoteleostei</taxon>
        <taxon>Acanthomorphata</taxon>
        <taxon>Eupercaria</taxon>
        <taxon>Perciformes</taxon>
        <taxon>Cottioidei</taxon>
        <taxon>Cottales</taxon>
        <taxon>Cyclopteridae</taxon>
        <taxon>Cyclopterus</taxon>
    </lineage>
</organism>
<comment type="subunit">
    <text evidence="10">Component of the 7-subunit TFIIH core complex composed of XPB/ERCC3, XPD/ERCC2, GTF2H1, GTF2H2, GTF2H3, GTF2H4 and GTF2H5, which is active in NER. The core complex associates with the 3-subunit CDK-activating kinase (CAK) module composed of CCNH/cyclin H, CDK7 and MNAT1 to form the 10-subunit holoenzyme (holo-TFIIH) active in transcription. Interacts with PUF60.</text>
</comment>
<proteinExistence type="inferred from homology"/>
<dbReference type="GO" id="GO:0006351">
    <property type="term" value="P:DNA-templated transcription"/>
    <property type="evidence" value="ECO:0007669"/>
    <property type="project" value="InterPro"/>
</dbReference>
<evidence type="ECO:0000256" key="9">
    <source>
        <dbReference type="ARBA" id="ARBA00057028"/>
    </source>
</evidence>
<comment type="similarity">
    <text evidence="2">Belongs to the TFB1 family.</text>
</comment>
<reference evidence="17" key="1">
    <citation type="submission" date="2025-08" db="UniProtKB">
        <authorList>
            <consortium name="Ensembl"/>
        </authorList>
    </citation>
    <scope>IDENTIFICATION</scope>
</reference>
<dbReference type="Gene3D" id="6.10.140.1200">
    <property type="match status" value="1"/>
</dbReference>
<dbReference type="InterPro" id="IPR011993">
    <property type="entry name" value="PH-like_dom_sf"/>
</dbReference>